<accession>A0AAW2BBH1</accession>
<proteinExistence type="predicted"/>
<evidence type="ECO:0000313" key="2">
    <source>
        <dbReference type="Proteomes" id="UP001459277"/>
    </source>
</evidence>
<dbReference type="Proteomes" id="UP001459277">
    <property type="component" value="Unassembled WGS sequence"/>
</dbReference>
<comment type="caution">
    <text evidence="1">The sequence shown here is derived from an EMBL/GenBank/DDBJ whole genome shotgun (WGS) entry which is preliminary data.</text>
</comment>
<organism evidence="1 2">
    <name type="scientific">Lithocarpus litseifolius</name>
    <dbReference type="NCBI Taxonomy" id="425828"/>
    <lineage>
        <taxon>Eukaryota</taxon>
        <taxon>Viridiplantae</taxon>
        <taxon>Streptophyta</taxon>
        <taxon>Embryophyta</taxon>
        <taxon>Tracheophyta</taxon>
        <taxon>Spermatophyta</taxon>
        <taxon>Magnoliopsida</taxon>
        <taxon>eudicotyledons</taxon>
        <taxon>Gunneridae</taxon>
        <taxon>Pentapetalae</taxon>
        <taxon>rosids</taxon>
        <taxon>fabids</taxon>
        <taxon>Fagales</taxon>
        <taxon>Fagaceae</taxon>
        <taxon>Lithocarpus</taxon>
    </lineage>
</organism>
<dbReference type="EMBL" id="JAZDWU010000012">
    <property type="protein sequence ID" value="KAK9983157.1"/>
    <property type="molecule type" value="Genomic_DNA"/>
</dbReference>
<sequence length="177" mass="19260">MQNTLEKNAPEDNGSYRVGQFDLYVTVEAVGFHAGESSQHGNGVEQPHSSPLDVHPSFADTTPLPYNTQPCSAVDDLDNTKEAAVLCAIQTHNVGGSIHTYEYVQAYMDGGIDIDASRDVYEEFIDTDGPVDEAEILDGPQIKNNEEDCPTIVPISKWFTSNTWDNINDPSPVLGTG</sequence>
<gene>
    <name evidence="1" type="ORF">SO802_032682</name>
</gene>
<evidence type="ECO:0000313" key="1">
    <source>
        <dbReference type="EMBL" id="KAK9983157.1"/>
    </source>
</evidence>
<keyword evidence="2" id="KW-1185">Reference proteome</keyword>
<dbReference type="AlphaFoldDB" id="A0AAW2BBH1"/>
<protein>
    <submittedName>
        <fullName evidence="1">Uncharacterized protein</fullName>
    </submittedName>
</protein>
<reference evidence="1 2" key="1">
    <citation type="submission" date="2024-01" db="EMBL/GenBank/DDBJ databases">
        <title>A telomere-to-telomere, gap-free genome of sweet tea (Lithocarpus litseifolius).</title>
        <authorList>
            <person name="Zhou J."/>
        </authorList>
    </citation>
    <scope>NUCLEOTIDE SEQUENCE [LARGE SCALE GENOMIC DNA]</scope>
    <source>
        <strain evidence="1">Zhou-2022a</strain>
        <tissue evidence="1">Leaf</tissue>
    </source>
</reference>
<name>A0AAW2BBH1_9ROSI</name>